<dbReference type="EMBL" id="LLXH01001137">
    <property type="protein sequence ID" value="PKC60482.1"/>
    <property type="molecule type" value="Genomic_DNA"/>
</dbReference>
<evidence type="ECO:0000313" key="1">
    <source>
        <dbReference type="EMBL" id="PKC60482.1"/>
    </source>
</evidence>
<proteinExistence type="predicted"/>
<name>A0A2N0RB25_9GLOM</name>
<dbReference type="Proteomes" id="UP000232688">
    <property type="component" value="Unassembled WGS sequence"/>
</dbReference>
<reference evidence="1 2" key="1">
    <citation type="submission" date="2017-10" db="EMBL/GenBank/DDBJ databases">
        <title>Extensive intraspecific genome diversity in a model arbuscular mycorrhizal fungus.</title>
        <authorList>
            <person name="Chen E.C.H."/>
            <person name="Morin E."/>
            <person name="Baudet D."/>
            <person name="Noel J."/>
            <person name="Ndikumana S."/>
            <person name="Charron P."/>
            <person name="St-Onge C."/>
            <person name="Giorgi J."/>
            <person name="Grigoriev I.V."/>
            <person name="Roux C."/>
            <person name="Martin F.M."/>
            <person name="Corradi N."/>
        </authorList>
    </citation>
    <scope>NUCLEOTIDE SEQUENCE [LARGE SCALE GENOMIC DNA]</scope>
    <source>
        <strain evidence="1 2">A1</strain>
    </source>
</reference>
<organism evidence="1 2">
    <name type="scientific">Rhizophagus irregularis</name>
    <dbReference type="NCBI Taxonomy" id="588596"/>
    <lineage>
        <taxon>Eukaryota</taxon>
        <taxon>Fungi</taxon>
        <taxon>Fungi incertae sedis</taxon>
        <taxon>Mucoromycota</taxon>
        <taxon>Glomeromycotina</taxon>
        <taxon>Glomeromycetes</taxon>
        <taxon>Glomerales</taxon>
        <taxon>Glomeraceae</taxon>
        <taxon>Rhizophagus</taxon>
    </lineage>
</organism>
<reference evidence="1 2" key="2">
    <citation type="submission" date="2017-10" db="EMBL/GenBank/DDBJ databases">
        <title>Genome analyses suggest a sexual origin of heterokaryosis in a supposedly ancient asexual fungus.</title>
        <authorList>
            <person name="Corradi N."/>
            <person name="Sedzielewska K."/>
            <person name="Noel J."/>
            <person name="Charron P."/>
            <person name="Farinelli L."/>
            <person name="Marton T."/>
            <person name="Kruger M."/>
            <person name="Pelin A."/>
            <person name="Brachmann A."/>
            <person name="Corradi N."/>
        </authorList>
    </citation>
    <scope>NUCLEOTIDE SEQUENCE [LARGE SCALE GENOMIC DNA]</scope>
    <source>
        <strain evidence="1 2">A1</strain>
    </source>
</reference>
<evidence type="ECO:0000313" key="2">
    <source>
        <dbReference type="Proteomes" id="UP000232688"/>
    </source>
</evidence>
<accession>A0A2N0RB25</accession>
<comment type="caution">
    <text evidence="1">The sequence shown here is derived from an EMBL/GenBank/DDBJ whole genome shotgun (WGS) entry which is preliminary data.</text>
</comment>
<dbReference type="VEuPathDB" id="FungiDB:RhiirA1_467939"/>
<dbReference type="AlphaFoldDB" id="A0A2N0RB25"/>
<protein>
    <submittedName>
        <fullName evidence="1">Uncharacterized protein</fullName>
    </submittedName>
</protein>
<sequence length="80" mass="9591">MNVQKSTIFSFDKMFVQKKICCKILMEFTYYFYQKVHSDQYYHCGSTDDLQDKPNSLIEKYKLILSLCIGCQDKELDFFC</sequence>
<gene>
    <name evidence="1" type="ORF">RhiirA1_467939</name>
</gene>